<dbReference type="EMBL" id="LT598456">
    <property type="protein sequence ID" value="SCU79918.1"/>
    <property type="molecule type" value="Genomic_DNA"/>
</dbReference>
<sequence>MSYSQLASYLEGEIDSMPGISVPESNDIPSDLAVLIQSQLAQELATLRQENFKPVKQDELLLKIQENERALLRQDLHKLMATVGDLPREAIGTDLIELQEPRDGKFMSIEQLIIDIGNLPQISLANNEDAESESLLNEYNSLREGLKDKVSSIRDAEKLIPQLLRPLNQLKDLKTAVEHESGDAELYFSSYQENVIAQAQETARLLETVLKKNGELPTTAIDELKEIISLLEMMR</sequence>
<reference evidence="2" key="1">
    <citation type="submission" date="2016-03" db="EMBL/GenBank/DDBJ databases">
        <authorList>
            <person name="Devillers H."/>
        </authorList>
    </citation>
    <scope>NUCLEOTIDE SEQUENCE [LARGE SCALE GENOMIC DNA]</scope>
</reference>
<organism evidence="1 2">
    <name type="scientific">Lachancea dasiensis</name>
    <dbReference type="NCBI Taxonomy" id="1072105"/>
    <lineage>
        <taxon>Eukaryota</taxon>
        <taxon>Fungi</taxon>
        <taxon>Dikarya</taxon>
        <taxon>Ascomycota</taxon>
        <taxon>Saccharomycotina</taxon>
        <taxon>Saccharomycetes</taxon>
        <taxon>Saccharomycetales</taxon>
        <taxon>Saccharomycetaceae</taxon>
        <taxon>Lachancea</taxon>
    </lineage>
</organism>
<accession>A0A1G4ISM8</accession>
<dbReference type="STRING" id="1266660.A0A1G4ISM8"/>
<protein>
    <submittedName>
        <fullName evidence="1">LADA_0B04016g1_1</fullName>
    </submittedName>
</protein>
<evidence type="ECO:0000313" key="1">
    <source>
        <dbReference type="EMBL" id="SCU79918.1"/>
    </source>
</evidence>
<dbReference type="AlphaFoldDB" id="A0A1G4ISM8"/>
<name>A0A1G4ISM8_9SACH</name>
<keyword evidence="2" id="KW-1185">Reference proteome</keyword>
<dbReference type="Proteomes" id="UP000190274">
    <property type="component" value="Chromosome B"/>
</dbReference>
<gene>
    <name evidence="1" type="ORF">LADA_0B04016G</name>
</gene>
<dbReference type="OrthoDB" id="4067856at2759"/>
<proteinExistence type="predicted"/>
<evidence type="ECO:0000313" key="2">
    <source>
        <dbReference type="Proteomes" id="UP000190274"/>
    </source>
</evidence>